<dbReference type="KEGG" id="cac:CA_C1252"/>
<evidence type="ECO:0000256" key="1">
    <source>
        <dbReference type="ARBA" id="ARBA00022729"/>
    </source>
</evidence>
<dbReference type="STRING" id="272562.CA_C1252"/>
<feature type="domain" description="M23ase beta-sheet core" evidence="2">
    <location>
        <begin position="168"/>
        <end position="261"/>
    </location>
</feature>
<dbReference type="Proteomes" id="UP000000814">
    <property type="component" value="Chromosome"/>
</dbReference>
<keyword evidence="4" id="KW-1185">Reference proteome</keyword>
<dbReference type="OrthoDB" id="2083169at2"/>
<dbReference type="Gene3D" id="2.70.70.10">
    <property type="entry name" value="Glucose Permease (Domain IIA)"/>
    <property type="match status" value="1"/>
</dbReference>
<evidence type="ECO:0000313" key="3">
    <source>
        <dbReference type="EMBL" id="AAK79223.1"/>
    </source>
</evidence>
<dbReference type="InterPro" id="IPR011055">
    <property type="entry name" value="Dup_hybrid_motif"/>
</dbReference>
<dbReference type="PATRIC" id="fig|272562.8.peg.1452"/>
<organism evidence="3 4">
    <name type="scientific">Clostridium acetobutylicum (strain ATCC 824 / DSM 792 / JCM 1419 / IAM 19013 / LMG 5710 / NBRC 13948 / NRRL B-527 / VKM B-1787 / 2291 / W)</name>
    <dbReference type="NCBI Taxonomy" id="272562"/>
    <lineage>
        <taxon>Bacteria</taxon>
        <taxon>Bacillati</taxon>
        <taxon>Bacillota</taxon>
        <taxon>Clostridia</taxon>
        <taxon>Eubacteriales</taxon>
        <taxon>Clostridiaceae</taxon>
        <taxon>Clostridium</taxon>
    </lineage>
</organism>
<dbReference type="GeneID" id="44997759"/>
<protein>
    <submittedName>
        <fullName evidence="3">Possible membrane metalloendopeptidases</fullName>
    </submittedName>
</protein>
<dbReference type="Pfam" id="PF01551">
    <property type="entry name" value="Peptidase_M23"/>
    <property type="match status" value="1"/>
</dbReference>
<evidence type="ECO:0000313" key="4">
    <source>
        <dbReference type="Proteomes" id="UP000000814"/>
    </source>
</evidence>
<gene>
    <name evidence="3" type="ordered locus">CA_C1252</name>
</gene>
<evidence type="ECO:0000259" key="2">
    <source>
        <dbReference type="Pfam" id="PF01551"/>
    </source>
</evidence>
<accession>Q97JM2</accession>
<dbReference type="EMBL" id="AE001437">
    <property type="protein sequence ID" value="AAK79223.1"/>
    <property type="molecule type" value="Genomic_DNA"/>
</dbReference>
<dbReference type="PANTHER" id="PTHR21666:SF289">
    <property type="entry name" value="L-ALA--D-GLU ENDOPEPTIDASE"/>
    <property type="match status" value="1"/>
</dbReference>
<keyword evidence="1" id="KW-0732">Signal</keyword>
<dbReference type="PIR" id="D97054">
    <property type="entry name" value="D97054"/>
</dbReference>
<dbReference type="GO" id="GO:0004222">
    <property type="term" value="F:metalloendopeptidase activity"/>
    <property type="evidence" value="ECO:0007669"/>
    <property type="project" value="TreeGrafter"/>
</dbReference>
<dbReference type="eggNOG" id="COG0739">
    <property type="taxonomic scope" value="Bacteria"/>
</dbReference>
<dbReference type="HOGENOM" id="CLU_029425_10_0_9"/>
<dbReference type="AlphaFoldDB" id="Q97JM2"/>
<proteinExistence type="predicted"/>
<dbReference type="PANTHER" id="PTHR21666">
    <property type="entry name" value="PEPTIDASE-RELATED"/>
    <property type="match status" value="1"/>
</dbReference>
<name>Q97JM2_CLOAB</name>
<dbReference type="InterPro" id="IPR050570">
    <property type="entry name" value="Cell_wall_metabolism_enzyme"/>
</dbReference>
<dbReference type="RefSeq" id="WP_010964564.1">
    <property type="nucleotide sequence ID" value="NC_003030.1"/>
</dbReference>
<dbReference type="InterPro" id="IPR016047">
    <property type="entry name" value="M23ase_b-sheet_dom"/>
</dbReference>
<reference evidence="3 4" key="1">
    <citation type="journal article" date="2001" name="J. Bacteriol.">
        <title>Genome sequence and comparative analysis of the solvent-producing bacterium Clostridium acetobutylicum.</title>
        <authorList>
            <person name="Nolling J."/>
            <person name="Breton G."/>
            <person name="Omelchenko M.V."/>
            <person name="Makarova K.S."/>
            <person name="Zeng Q."/>
            <person name="Gibson R."/>
            <person name="Lee H.M."/>
            <person name="Dubois J."/>
            <person name="Qiu D."/>
            <person name="Hitti J."/>
            <person name="Wolf Y.I."/>
            <person name="Tatusov R.L."/>
            <person name="Sabathe F."/>
            <person name="Doucette-Stamm L."/>
            <person name="Soucaille P."/>
            <person name="Daly M.J."/>
            <person name="Bennett G.N."/>
            <person name="Koonin E.V."/>
            <person name="Smith D.R."/>
        </authorList>
    </citation>
    <scope>NUCLEOTIDE SEQUENCE [LARGE SCALE GENOMIC DNA]</scope>
    <source>
        <strain evidence="4">ATCC 824 / DSM 792 / JCM 1419 / LMG 5710 / VKM B-1787</strain>
    </source>
</reference>
<dbReference type="SUPFAM" id="SSF51261">
    <property type="entry name" value="Duplicated hybrid motif"/>
    <property type="match status" value="1"/>
</dbReference>
<dbReference type="CDD" id="cd12797">
    <property type="entry name" value="M23_peptidase"/>
    <property type="match status" value="1"/>
</dbReference>
<sequence length="268" mass="30711">MGNYNSQYENYYRNLQNRSIRTSSYYKSSGFNRKNLGEKIIKKIEFQLIGTLVLFLAVFSLREVITPETKAACNYIKYTVSYNYDYSQILSYIEGFNLNDVETYASKIDMDSLKNQSVDYIENLKARVTGEKTFGAKIKQEYCLPINGKIASHFKQKDKDVLGNQYLNNGVDIKANSDLDVKAIYDGTVEKVGEDKDFGKYVMVDNGDGVESKYSNMDSFEVQRGDGVTKGEVLGKVKKNDDASKSYLHFEIMYMGENQDPENYFTFK</sequence>